<dbReference type="Pfam" id="PF01467">
    <property type="entry name" value="CTP_transf_like"/>
    <property type="match status" value="1"/>
</dbReference>
<dbReference type="SUPFAM" id="SSF50814">
    <property type="entry name" value="Lipocalins"/>
    <property type="match status" value="1"/>
</dbReference>
<evidence type="ECO:0000313" key="4">
    <source>
        <dbReference type="RefSeq" id="XP_034295341.1"/>
    </source>
</evidence>
<dbReference type="Gene3D" id="2.40.128.20">
    <property type="match status" value="1"/>
</dbReference>
<dbReference type="Gene3D" id="3.40.50.620">
    <property type="entry name" value="HUPs"/>
    <property type="match status" value="1"/>
</dbReference>
<reference evidence="3 4" key="1">
    <citation type="submission" date="2025-04" db="UniProtKB">
        <authorList>
            <consortium name="RefSeq"/>
        </authorList>
    </citation>
    <scope>IDENTIFICATION</scope>
    <source>
        <tissue evidence="3 4">Blood</tissue>
    </source>
</reference>
<evidence type="ECO:0000313" key="5">
    <source>
        <dbReference type="RefSeq" id="XP_034295343.1"/>
    </source>
</evidence>
<dbReference type="GO" id="GO:0000309">
    <property type="term" value="F:nicotinamide-nucleotide adenylyltransferase activity"/>
    <property type="evidence" value="ECO:0007669"/>
    <property type="project" value="TreeGrafter"/>
</dbReference>
<gene>
    <name evidence="3 4 5 6" type="primary">LOC117678399</name>
</gene>
<dbReference type="RefSeq" id="XP_034295343.1">
    <property type="nucleotide sequence ID" value="XM_034439452.1"/>
</dbReference>
<dbReference type="FunFam" id="3.40.50.620:FF:000181">
    <property type="entry name" value="Nicotinamide/nicotinic acid mononucleotide adenylyltransferase 3"/>
    <property type="match status" value="1"/>
</dbReference>
<dbReference type="RefSeq" id="XP_034295340.1">
    <property type="nucleotide sequence ID" value="XM_034439449.1"/>
</dbReference>
<dbReference type="PANTHER" id="PTHR12039:SF7">
    <property type="entry name" value="NICOTINAMIDE_NICOTINIC ACID MONONUCLEOTIDE ADENYLYLTRANSFERASE 3"/>
    <property type="match status" value="1"/>
</dbReference>
<dbReference type="GeneID" id="117678399"/>
<dbReference type="InterPro" id="IPR051182">
    <property type="entry name" value="Euk_NMN_adenylyltrnsfrase"/>
</dbReference>
<dbReference type="GO" id="GO:0004515">
    <property type="term" value="F:nicotinate-nucleotide adenylyltransferase activity"/>
    <property type="evidence" value="ECO:0007669"/>
    <property type="project" value="TreeGrafter"/>
</dbReference>
<dbReference type="RefSeq" id="XP_034295344.1">
    <property type="nucleotide sequence ID" value="XM_034439453.1"/>
</dbReference>
<accession>A0A6P9DHA0</accession>
<dbReference type="RefSeq" id="XP_034295341.1">
    <property type="nucleotide sequence ID" value="XM_034439450.1"/>
</dbReference>
<evidence type="ECO:0000259" key="1">
    <source>
        <dbReference type="Pfam" id="PF01467"/>
    </source>
</evidence>
<dbReference type="InterPro" id="IPR004821">
    <property type="entry name" value="Cyt_trans-like"/>
</dbReference>
<evidence type="ECO:0000313" key="6">
    <source>
        <dbReference type="RefSeq" id="XP_034295344.1"/>
    </source>
</evidence>
<dbReference type="GO" id="GO:0005739">
    <property type="term" value="C:mitochondrion"/>
    <property type="evidence" value="ECO:0007669"/>
    <property type="project" value="TreeGrafter"/>
</dbReference>
<evidence type="ECO:0000313" key="3">
    <source>
        <dbReference type="RefSeq" id="XP_034295340.1"/>
    </source>
</evidence>
<dbReference type="SUPFAM" id="SSF52374">
    <property type="entry name" value="Nucleotidylyl transferase"/>
    <property type="match status" value="1"/>
</dbReference>
<feature type="domain" description="Cytidyltransferase-like" evidence="1">
    <location>
        <begin position="10"/>
        <end position="141"/>
    </location>
</feature>
<evidence type="ECO:0000313" key="2">
    <source>
        <dbReference type="Proteomes" id="UP001652622"/>
    </source>
</evidence>
<dbReference type="Proteomes" id="UP001652622">
    <property type="component" value="Unplaced"/>
</dbReference>
<organism evidence="2 5">
    <name type="scientific">Pantherophis guttatus</name>
    <name type="common">Corn snake</name>
    <name type="synonym">Elaphe guttata</name>
    <dbReference type="NCBI Taxonomy" id="94885"/>
    <lineage>
        <taxon>Eukaryota</taxon>
        <taxon>Metazoa</taxon>
        <taxon>Chordata</taxon>
        <taxon>Craniata</taxon>
        <taxon>Vertebrata</taxon>
        <taxon>Euteleostomi</taxon>
        <taxon>Lepidosauria</taxon>
        <taxon>Squamata</taxon>
        <taxon>Bifurcata</taxon>
        <taxon>Unidentata</taxon>
        <taxon>Episquamata</taxon>
        <taxon>Toxicofera</taxon>
        <taxon>Serpentes</taxon>
        <taxon>Colubroidea</taxon>
        <taxon>Colubridae</taxon>
        <taxon>Colubrinae</taxon>
        <taxon>Pantherophis</taxon>
    </lineage>
</organism>
<keyword evidence="2" id="KW-1185">Reference proteome</keyword>
<sequence length="268" mass="30630">MKHLTPLILLACGSFNPITNMHMRLFELARDHLHQTGKYHVIEGIISPVSDNYGKQGLVAAKHRIAMVRLAVETSDWIRVDPWESEQSQWTETLIVLRHHFKELLKSHNIRKLCRDNTWSKEEAADPSIRSSVTDVNIAVRKIASRLKPDKEIIQDGNHMIIKTLSTFKNYIMDFEIGTEFEEDLTGVDGRKCMTCVTWDGDKLLCVQKGEKEDRGWNQWIEGNEMHLISAEGSSSSLSLTGCSCILPHLNRLRAVLLHLCFSQITLR</sequence>
<dbReference type="KEGG" id="pgut:117678399"/>
<dbReference type="PANTHER" id="PTHR12039">
    <property type="entry name" value="NICOTINAMIDE MONONUCLEOTIDE ADENYLYLTRANSFERASE"/>
    <property type="match status" value="1"/>
</dbReference>
<dbReference type="InterPro" id="IPR012674">
    <property type="entry name" value="Calycin"/>
</dbReference>
<name>A0A6P9DHA0_PANGU</name>
<dbReference type="OrthoDB" id="422187at2759"/>
<dbReference type="InterPro" id="IPR014729">
    <property type="entry name" value="Rossmann-like_a/b/a_fold"/>
</dbReference>
<dbReference type="GO" id="GO:0009435">
    <property type="term" value="P:NAD+ biosynthetic process"/>
    <property type="evidence" value="ECO:0007669"/>
    <property type="project" value="TreeGrafter"/>
</dbReference>
<dbReference type="AlphaFoldDB" id="A0A6P9DHA0"/>
<protein>
    <submittedName>
        <fullName evidence="3 4">Nicotinamide/nicotinic acid mononucleotide adenylyltransferase 1-like isoform X1</fullName>
    </submittedName>
</protein>
<proteinExistence type="predicted"/>